<dbReference type="KEGG" id="cid:P73_2770"/>
<name>A0A0B5E249_9RHOB</name>
<reference evidence="1 2" key="1">
    <citation type="journal article" date="2014" name="Int. J. Syst. Evol. Microbiol.">
        <title>Celeribacter indicus sp. nov., a polycyclic aromatic hydrocarbon-degrading bacterium from deep-sea sediment and reclassification of Huaishuia halophila as Celeribacter halophilus comb. nov.</title>
        <authorList>
            <person name="Lai Q."/>
            <person name="Cao J."/>
            <person name="Yuan J."/>
            <person name="Li F."/>
            <person name="Shao Z."/>
        </authorList>
    </citation>
    <scope>NUCLEOTIDE SEQUENCE [LARGE SCALE GENOMIC DNA]</scope>
    <source>
        <strain evidence="1">P73</strain>
    </source>
</reference>
<protein>
    <submittedName>
        <fullName evidence="1">Uncharacterized protein</fullName>
    </submittedName>
</protein>
<sequence>MFPEPIPTLLLKHNRFEMTFHICIQHHIGKMDLRVPQIEKAVEVSTWPRKGDRDRRPRPAL</sequence>
<organism evidence="1 2">
    <name type="scientific">Celeribacter indicus</name>
    <dbReference type="NCBI Taxonomy" id="1208324"/>
    <lineage>
        <taxon>Bacteria</taxon>
        <taxon>Pseudomonadati</taxon>
        <taxon>Pseudomonadota</taxon>
        <taxon>Alphaproteobacteria</taxon>
        <taxon>Rhodobacterales</taxon>
        <taxon>Roseobacteraceae</taxon>
        <taxon>Celeribacter</taxon>
    </lineage>
</organism>
<proteinExistence type="predicted"/>
<gene>
    <name evidence="1" type="ORF">P73_2770</name>
</gene>
<evidence type="ECO:0000313" key="2">
    <source>
        <dbReference type="Proteomes" id="UP000031521"/>
    </source>
</evidence>
<keyword evidence="2" id="KW-1185">Reference proteome</keyword>
<accession>A0A0B5E249</accession>
<dbReference type="EMBL" id="CP004393">
    <property type="protein sequence ID" value="AJE47485.1"/>
    <property type="molecule type" value="Genomic_DNA"/>
</dbReference>
<evidence type="ECO:0000313" key="1">
    <source>
        <dbReference type="EMBL" id="AJE47485.1"/>
    </source>
</evidence>
<dbReference type="Proteomes" id="UP000031521">
    <property type="component" value="Chromosome"/>
</dbReference>
<dbReference type="STRING" id="1208324.P73_2770"/>
<dbReference type="AlphaFoldDB" id="A0A0B5E249"/>
<dbReference type="HOGENOM" id="CLU_2913983_0_0_5"/>